<dbReference type="SUPFAM" id="SSF47090">
    <property type="entry name" value="PGBD-like"/>
    <property type="match status" value="2"/>
</dbReference>
<comment type="caution">
    <text evidence="2">The sequence shown here is derived from an EMBL/GenBank/DDBJ whole genome shotgun (WGS) entry which is preliminary data.</text>
</comment>
<feature type="domain" description="Peptidoglycan binding-like" evidence="1">
    <location>
        <begin position="17"/>
        <end position="71"/>
    </location>
</feature>
<dbReference type="Proteomes" id="UP000474967">
    <property type="component" value="Unassembled WGS sequence"/>
</dbReference>
<dbReference type="Pfam" id="PF01471">
    <property type="entry name" value="PG_binding_1"/>
    <property type="match status" value="2"/>
</dbReference>
<accession>A0A6L9Y0I9</accession>
<evidence type="ECO:0000313" key="2">
    <source>
        <dbReference type="EMBL" id="NEN07202.1"/>
    </source>
</evidence>
<dbReference type="Gene3D" id="1.10.101.10">
    <property type="entry name" value="PGBD-like superfamily/PGBD"/>
    <property type="match status" value="2"/>
</dbReference>
<evidence type="ECO:0000313" key="3">
    <source>
        <dbReference type="Proteomes" id="UP000474967"/>
    </source>
</evidence>
<dbReference type="InterPro" id="IPR002477">
    <property type="entry name" value="Peptidoglycan-bd-like"/>
</dbReference>
<gene>
    <name evidence="2" type="ORF">G3T36_15170</name>
</gene>
<feature type="domain" description="Peptidoglycan binding-like" evidence="1">
    <location>
        <begin position="85"/>
        <end position="144"/>
    </location>
</feature>
<name>A0A6L9Y0I9_9MICO</name>
<keyword evidence="3" id="KW-1185">Reference proteome</keyword>
<dbReference type="EMBL" id="JAAGWY010000003">
    <property type="protein sequence ID" value="NEN07202.1"/>
    <property type="molecule type" value="Genomic_DNA"/>
</dbReference>
<reference evidence="2 3" key="1">
    <citation type="journal article" date="2014" name="J. Microbiol.">
        <title>Diaminobutyricibacter tongyongensis gen. nov., sp. nov. and Homoserinibacter gongjuensis gen. nov., sp. nov. belong to the family Microbacteriaceae.</title>
        <authorList>
            <person name="Kim S.J."/>
            <person name="Ahn J.H."/>
            <person name="Weon H.Y."/>
            <person name="Hamada M."/>
            <person name="Suzuki K."/>
            <person name="Kwon S.W."/>
        </authorList>
    </citation>
    <scope>NUCLEOTIDE SEQUENCE [LARGE SCALE GENOMIC DNA]</scope>
    <source>
        <strain evidence="2 3">NBRC 108724</strain>
    </source>
</reference>
<dbReference type="AlphaFoldDB" id="A0A6L9Y0I9"/>
<dbReference type="RefSeq" id="WP_163290645.1">
    <property type="nucleotide sequence ID" value="NZ_JAAGWY010000003.1"/>
</dbReference>
<sequence>MANPGQPTIQQGATGRVVRRLQRAIRRTPNLSLVVDGIFGPATHAAVIQFQQGNPPLVVDGIVGPHTWAALPDGGPMPVLSLGSTGDAVKSLQTVLTNGASQWGGVTPQGIDGIFGPHTEEAVEAFQAWGHVVVDGVVGDQTWSVSLHAASATLESAVGLQYVIG</sequence>
<dbReference type="InterPro" id="IPR036365">
    <property type="entry name" value="PGBD-like_sf"/>
</dbReference>
<dbReference type="InterPro" id="IPR036366">
    <property type="entry name" value="PGBDSf"/>
</dbReference>
<protein>
    <submittedName>
        <fullName evidence="2">Peptidoglycan-binding protein</fullName>
    </submittedName>
</protein>
<proteinExistence type="predicted"/>
<organism evidence="2 3">
    <name type="scientific">Leifsonia tongyongensis</name>
    <dbReference type="NCBI Taxonomy" id="1268043"/>
    <lineage>
        <taxon>Bacteria</taxon>
        <taxon>Bacillati</taxon>
        <taxon>Actinomycetota</taxon>
        <taxon>Actinomycetes</taxon>
        <taxon>Micrococcales</taxon>
        <taxon>Microbacteriaceae</taxon>
        <taxon>Leifsonia</taxon>
    </lineage>
</organism>
<evidence type="ECO:0000259" key="1">
    <source>
        <dbReference type="Pfam" id="PF01471"/>
    </source>
</evidence>